<reference evidence="3 4" key="2">
    <citation type="journal article" date="2019" name="Extremophiles">
        <title>Biogeography of thermophiles and predominance of Thermus scotoductus in domestic water heaters.</title>
        <authorList>
            <person name="Wilpiszeski R.L."/>
            <person name="Zhang Z."/>
            <person name="House C.H."/>
        </authorList>
    </citation>
    <scope>NUCLEOTIDE SEQUENCE [LARGE SCALE GENOMIC DNA]</scope>
    <source>
        <strain evidence="2 4">12_S12</strain>
        <strain evidence="1 3">20_S20</strain>
    </source>
</reference>
<dbReference type="EMBL" id="PEMD01000052">
    <property type="protein sequence ID" value="RTH34108.1"/>
    <property type="molecule type" value="Genomic_DNA"/>
</dbReference>
<evidence type="ECO:0000313" key="3">
    <source>
        <dbReference type="Proteomes" id="UP000286928"/>
    </source>
</evidence>
<proteinExistence type="predicted"/>
<organism evidence="1 3">
    <name type="scientific">Thermus scotoductus</name>
    <dbReference type="NCBI Taxonomy" id="37636"/>
    <lineage>
        <taxon>Bacteria</taxon>
        <taxon>Thermotogati</taxon>
        <taxon>Deinococcota</taxon>
        <taxon>Deinococci</taxon>
        <taxon>Thermales</taxon>
        <taxon>Thermaceae</taxon>
        <taxon>Thermus</taxon>
    </lineage>
</organism>
<comment type="caution">
    <text evidence="1">The sequence shown here is derived from an EMBL/GenBank/DDBJ whole genome shotgun (WGS) entry which is preliminary data.</text>
</comment>
<dbReference type="EMBL" id="PEML01000106">
    <property type="protein sequence ID" value="RTI08268.1"/>
    <property type="molecule type" value="Genomic_DNA"/>
</dbReference>
<evidence type="ECO:0000313" key="1">
    <source>
        <dbReference type="EMBL" id="RTH34108.1"/>
    </source>
</evidence>
<evidence type="ECO:0000313" key="4">
    <source>
        <dbReference type="Proteomes" id="UP000287962"/>
    </source>
</evidence>
<sequence length="62" mass="6964">MLGPEIIGRDLAYKIARQHGIRIGRRLLIPVRVAEALIDGRLEELVTEKTSSDARRGREGLQ</sequence>
<reference evidence="2" key="1">
    <citation type="submission" date="2017-10" db="EMBL/GenBank/DDBJ databases">
        <authorList>
            <person name="Wilpiszeski R.L."/>
            <person name="Zhidan Z."/>
            <person name="House C.H."/>
        </authorList>
    </citation>
    <scope>NUCLEOTIDE SEQUENCE</scope>
    <source>
        <strain evidence="2">12_S12</strain>
    </source>
</reference>
<dbReference type="Proteomes" id="UP000286928">
    <property type="component" value="Unassembled WGS sequence"/>
</dbReference>
<dbReference type="Proteomes" id="UP000287962">
    <property type="component" value="Unassembled WGS sequence"/>
</dbReference>
<keyword evidence="4" id="KW-1185">Reference proteome</keyword>
<gene>
    <name evidence="2" type="ORF">CSW25_04545</name>
    <name evidence="1" type="ORF">CSW33_02510</name>
</gene>
<evidence type="ECO:0000313" key="2">
    <source>
        <dbReference type="EMBL" id="RTI08268.1"/>
    </source>
</evidence>
<accession>A0A430SCK9</accession>
<dbReference type="AlphaFoldDB" id="A0A430SCK9"/>
<protein>
    <submittedName>
        <fullName evidence="1">Uncharacterized protein</fullName>
    </submittedName>
</protein>
<name>A0A430SCK9_THESC</name>